<dbReference type="InterPro" id="IPR003439">
    <property type="entry name" value="ABC_transporter-like_ATP-bd"/>
</dbReference>
<keyword evidence="2 7" id="KW-0812">Transmembrane</keyword>
<organism evidence="10 11">
    <name type="scientific">Proteus appendicitidis</name>
    <dbReference type="NCBI Taxonomy" id="3034648"/>
    <lineage>
        <taxon>Bacteria</taxon>
        <taxon>Pseudomonadati</taxon>
        <taxon>Pseudomonadota</taxon>
        <taxon>Gammaproteobacteria</taxon>
        <taxon>Enterobacterales</taxon>
        <taxon>Morganellaceae</taxon>
        <taxon>Proteus</taxon>
    </lineage>
</organism>
<keyword evidence="11" id="KW-1185">Reference proteome</keyword>
<feature type="transmembrane region" description="Helical" evidence="7">
    <location>
        <begin position="20"/>
        <end position="41"/>
    </location>
</feature>
<feature type="domain" description="ABC transmembrane type-1" evidence="9">
    <location>
        <begin position="6"/>
        <end position="277"/>
    </location>
</feature>
<feature type="transmembrane region" description="Helical" evidence="7">
    <location>
        <begin position="132"/>
        <end position="156"/>
    </location>
</feature>
<dbReference type="PANTHER" id="PTHR24221">
    <property type="entry name" value="ATP-BINDING CASSETTE SUB-FAMILY B"/>
    <property type="match status" value="1"/>
</dbReference>
<dbReference type="PROSITE" id="PS50893">
    <property type="entry name" value="ABC_TRANSPORTER_2"/>
    <property type="match status" value="1"/>
</dbReference>
<dbReference type="Gene3D" id="3.40.50.300">
    <property type="entry name" value="P-loop containing nucleotide triphosphate hydrolases"/>
    <property type="match status" value="1"/>
</dbReference>
<dbReference type="InterPro" id="IPR011527">
    <property type="entry name" value="ABC1_TM_dom"/>
</dbReference>
<evidence type="ECO:0000256" key="7">
    <source>
        <dbReference type="SAM" id="Phobius"/>
    </source>
</evidence>
<dbReference type="SMART" id="SM00382">
    <property type="entry name" value="AAA"/>
    <property type="match status" value="1"/>
</dbReference>
<sequence>MKTNPFVSLLLSLKYPLSFMVLSAILEGLCGLLLLPIIIYWHQGPSQYLWMLAGLTLITLIFQYIATLKGFLAGTTVMKILVQALIRHLPRSLTPPPQAQTLCSGAAMSAMSIPAHLLAPVISVVVTPLTVIMGLLFYNVTFALIFIVATLLLVAVMRISAKGLYRQEVTLQTAEAVAAKTLANFAQHQALLRKSGQNSLFSQQLQQDLLAQHHQQVQLLQRSLPYHLIFSLCIQVIFIAVLVIGVINVDANYLTLAQWLAVVVLIARFIEPLFQLSHIDQALRQSKQSLTLIKNALNTPILHSPIESEAPKNYQIHCEHLHVNNHTGKAILSDISVCCPDKKMTAVVGSSGAGKTTLLHVLARLIDADKGQILYGDKKVNDLSESVLAQTRQIVFQHNQLIKGTLRWSLLQDEQSTVSDKDILQLLNALGLSLTQADLDDDVGEQGDRYSGGQKQRLCLARSLLADPKILFLDEPTASLDTISREKVALYLENLTSTRVVITHDPDVAKRADHVIVLEDGKVIAEGSPNALLLSSTWFSRFCGSY</sequence>
<dbReference type="RefSeq" id="WP_285805378.1">
    <property type="nucleotide sequence ID" value="NZ_CP127389.1"/>
</dbReference>
<dbReference type="PANTHER" id="PTHR24221:SF654">
    <property type="entry name" value="ATP-BINDING CASSETTE SUB-FAMILY B MEMBER 6"/>
    <property type="match status" value="1"/>
</dbReference>
<feature type="transmembrane region" description="Helical" evidence="7">
    <location>
        <begin position="102"/>
        <end position="126"/>
    </location>
</feature>
<gene>
    <name evidence="10" type="ORF">QQS39_03290</name>
</gene>
<keyword evidence="3" id="KW-0547">Nucleotide-binding</keyword>
<dbReference type="GO" id="GO:0005524">
    <property type="term" value="F:ATP binding"/>
    <property type="evidence" value="ECO:0007669"/>
    <property type="project" value="UniProtKB-KW"/>
</dbReference>
<keyword evidence="5 7" id="KW-1133">Transmembrane helix</keyword>
<evidence type="ECO:0000256" key="1">
    <source>
        <dbReference type="ARBA" id="ARBA00004651"/>
    </source>
</evidence>
<dbReference type="PROSITE" id="PS00211">
    <property type="entry name" value="ABC_TRANSPORTER_1"/>
    <property type="match status" value="1"/>
</dbReference>
<evidence type="ECO:0000313" key="11">
    <source>
        <dbReference type="Proteomes" id="UP001226651"/>
    </source>
</evidence>
<evidence type="ECO:0000259" key="9">
    <source>
        <dbReference type="PROSITE" id="PS50929"/>
    </source>
</evidence>
<evidence type="ECO:0000259" key="8">
    <source>
        <dbReference type="PROSITE" id="PS50893"/>
    </source>
</evidence>
<dbReference type="EMBL" id="CP127389">
    <property type="protein sequence ID" value="WIV89051.1"/>
    <property type="molecule type" value="Genomic_DNA"/>
</dbReference>
<evidence type="ECO:0000256" key="5">
    <source>
        <dbReference type="ARBA" id="ARBA00022989"/>
    </source>
</evidence>
<dbReference type="CDD" id="cd03228">
    <property type="entry name" value="ABCC_MRP_Like"/>
    <property type="match status" value="1"/>
</dbReference>
<accession>A0ABY8YAB7</accession>
<name>A0ABY8YAB7_9GAMM</name>
<dbReference type="InterPro" id="IPR039421">
    <property type="entry name" value="Type_1_exporter"/>
</dbReference>
<evidence type="ECO:0000256" key="4">
    <source>
        <dbReference type="ARBA" id="ARBA00022840"/>
    </source>
</evidence>
<evidence type="ECO:0000313" key="10">
    <source>
        <dbReference type="EMBL" id="WIV89051.1"/>
    </source>
</evidence>
<evidence type="ECO:0000256" key="6">
    <source>
        <dbReference type="ARBA" id="ARBA00023136"/>
    </source>
</evidence>
<dbReference type="InterPro" id="IPR017871">
    <property type="entry name" value="ABC_transporter-like_CS"/>
</dbReference>
<dbReference type="PROSITE" id="PS50929">
    <property type="entry name" value="ABC_TM1F"/>
    <property type="match status" value="1"/>
</dbReference>
<feature type="domain" description="ABC transporter" evidence="8">
    <location>
        <begin position="316"/>
        <end position="545"/>
    </location>
</feature>
<dbReference type="Pfam" id="PF00005">
    <property type="entry name" value="ABC_tran"/>
    <property type="match status" value="1"/>
</dbReference>
<dbReference type="InterPro" id="IPR027417">
    <property type="entry name" value="P-loop_NTPase"/>
</dbReference>
<dbReference type="InterPro" id="IPR003593">
    <property type="entry name" value="AAA+_ATPase"/>
</dbReference>
<proteinExistence type="predicted"/>
<keyword evidence="6 7" id="KW-0472">Membrane</keyword>
<dbReference type="SUPFAM" id="SSF52540">
    <property type="entry name" value="P-loop containing nucleoside triphosphate hydrolases"/>
    <property type="match status" value="1"/>
</dbReference>
<dbReference type="SUPFAM" id="SSF90123">
    <property type="entry name" value="ABC transporter transmembrane region"/>
    <property type="match status" value="1"/>
</dbReference>
<reference evidence="10 11" key="1">
    <citation type="submission" date="2023-06" db="EMBL/GenBank/DDBJ databases">
        <title>Proteus appendicitidis sp. nov., isolated from the appendiceal pus of an appendicitis patient in Yongzhou, China.</title>
        <authorList>
            <person name="Cai X."/>
        </authorList>
    </citation>
    <scope>NUCLEOTIDE SEQUENCE [LARGE SCALE GENOMIC DNA]</scope>
    <source>
        <strain evidence="10 11">HZ0627</strain>
    </source>
</reference>
<dbReference type="Gene3D" id="1.20.1560.10">
    <property type="entry name" value="ABC transporter type 1, transmembrane domain"/>
    <property type="match status" value="1"/>
</dbReference>
<dbReference type="Proteomes" id="UP001226651">
    <property type="component" value="Chromosome"/>
</dbReference>
<feature type="transmembrane region" description="Helical" evidence="7">
    <location>
        <begin position="48"/>
        <end position="65"/>
    </location>
</feature>
<protein>
    <submittedName>
        <fullName evidence="10">ABC transporter ATP-binding protein</fullName>
    </submittedName>
</protein>
<dbReference type="InterPro" id="IPR036640">
    <property type="entry name" value="ABC1_TM_sf"/>
</dbReference>
<evidence type="ECO:0000256" key="3">
    <source>
        <dbReference type="ARBA" id="ARBA00022741"/>
    </source>
</evidence>
<feature type="transmembrane region" description="Helical" evidence="7">
    <location>
        <begin position="253"/>
        <end position="270"/>
    </location>
</feature>
<comment type="subcellular location">
    <subcellularLocation>
        <location evidence="1">Cell membrane</location>
        <topology evidence="1">Multi-pass membrane protein</topology>
    </subcellularLocation>
</comment>
<feature type="transmembrane region" description="Helical" evidence="7">
    <location>
        <begin position="228"/>
        <end position="247"/>
    </location>
</feature>
<keyword evidence="4 10" id="KW-0067">ATP-binding</keyword>
<evidence type="ECO:0000256" key="2">
    <source>
        <dbReference type="ARBA" id="ARBA00022692"/>
    </source>
</evidence>